<keyword evidence="2" id="KW-1185">Reference proteome</keyword>
<organism evidence="1 2">
    <name type="scientific">Trichoglossum hirsutum</name>
    <dbReference type="NCBI Taxonomy" id="265104"/>
    <lineage>
        <taxon>Eukaryota</taxon>
        <taxon>Fungi</taxon>
        <taxon>Dikarya</taxon>
        <taxon>Ascomycota</taxon>
        <taxon>Pezizomycotina</taxon>
        <taxon>Geoglossomycetes</taxon>
        <taxon>Geoglossales</taxon>
        <taxon>Geoglossaceae</taxon>
        <taxon>Trichoglossum</taxon>
    </lineage>
</organism>
<evidence type="ECO:0000313" key="1">
    <source>
        <dbReference type="EMBL" id="KAH0562346.1"/>
    </source>
</evidence>
<accession>A0A9P8RR88</accession>
<proteinExistence type="predicted"/>
<dbReference type="AlphaFoldDB" id="A0A9P8RR88"/>
<evidence type="ECO:0000313" key="2">
    <source>
        <dbReference type="Proteomes" id="UP000750711"/>
    </source>
</evidence>
<comment type="caution">
    <text evidence="1">The sequence shown here is derived from an EMBL/GenBank/DDBJ whole genome shotgun (WGS) entry which is preliminary data.</text>
</comment>
<dbReference type="EMBL" id="JAGHQM010000366">
    <property type="protein sequence ID" value="KAH0562346.1"/>
    <property type="molecule type" value="Genomic_DNA"/>
</dbReference>
<dbReference type="Proteomes" id="UP000750711">
    <property type="component" value="Unassembled WGS sequence"/>
</dbReference>
<sequence>MILIKPLGQSFPMQNTLKDDKMSGYKIIKDETGQSDLLIQHPDIFDRLRNGCGSVALVPPALDPLFFPGSASELCLDLTASRALDVRALSIHDEFHAASFAGAVFFVAMLFEAAPLEVAASENDLFVEAHVAASRICRSGGLIFCGLRL</sequence>
<name>A0A9P8RR88_9PEZI</name>
<gene>
    <name evidence="1" type="ORF">GP486_002958</name>
</gene>
<reference evidence="1" key="1">
    <citation type="submission" date="2021-03" db="EMBL/GenBank/DDBJ databases">
        <title>Comparative genomics and phylogenomic investigation of the class Geoglossomycetes provide insights into ecological specialization and systematics.</title>
        <authorList>
            <person name="Melie T."/>
            <person name="Pirro S."/>
            <person name="Miller A.N."/>
            <person name="Quandt A."/>
        </authorList>
    </citation>
    <scope>NUCLEOTIDE SEQUENCE</scope>
    <source>
        <strain evidence="1">CAQ_001_2017</strain>
    </source>
</reference>
<protein>
    <submittedName>
        <fullName evidence="1">Uncharacterized protein</fullName>
    </submittedName>
</protein>